<dbReference type="PANTHER" id="PTHR22946:SF12">
    <property type="entry name" value="CONIDIAL PIGMENT BIOSYNTHESIS PROTEIN AYG1 (AFU_ORTHOLOGUE AFUA_2G17550)"/>
    <property type="match status" value="1"/>
</dbReference>
<evidence type="ECO:0000259" key="2">
    <source>
        <dbReference type="Pfam" id="PF00326"/>
    </source>
</evidence>
<dbReference type="Gene3D" id="1.20.1440.110">
    <property type="entry name" value="acylaminoacyl peptidase"/>
    <property type="match status" value="1"/>
</dbReference>
<dbReference type="SUPFAM" id="SSF53474">
    <property type="entry name" value="alpha/beta-Hydrolases"/>
    <property type="match status" value="1"/>
</dbReference>
<protein>
    <recommendedName>
        <fullName evidence="2">Peptidase S9 prolyl oligopeptidase catalytic domain-containing protein</fullName>
    </recommendedName>
</protein>
<dbReference type="AlphaFoldDB" id="A0A9N9VWN4"/>
<dbReference type="Gene3D" id="3.40.50.1820">
    <property type="entry name" value="alpha/beta hydrolase"/>
    <property type="match status" value="1"/>
</dbReference>
<feature type="signal peptide" evidence="1">
    <location>
        <begin position="1"/>
        <end position="21"/>
    </location>
</feature>
<evidence type="ECO:0000313" key="3">
    <source>
        <dbReference type="EMBL" id="CAH0036896.1"/>
    </source>
</evidence>
<dbReference type="PANTHER" id="PTHR22946">
    <property type="entry name" value="DIENELACTONE HYDROLASE DOMAIN-CONTAINING PROTEIN-RELATED"/>
    <property type="match status" value="1"/>
</dbReference>
<dbReference type="InterPro" id="IPR050261">
    <property type="entry name" value="FrsA_esterase"/>
</dbReference>
<proteinExistence type="predicted"/>
<accession>A0A9N9VWN4</accession>
<dbReference type="Pfam" id="PF00326">
    <property type="entry name" value="Peptidase_S9"/>
    <property type="match status" value="1"/>
</dbReference>
<evidence type="ECO:0000256" key="1">
    <source>
        <dbReference type="SAM" id="SignalP"/>
    </source>
</evidence>
<feature type="domain" description="Peptidase S9 prolyl oligopeptidase catalytic" evidence="2">
    <location>
        <begin position="238"/>
        <end position="302"/>
    </location>
</feature>
<comment type="caution">
    <text evidence="3">The sequence shown here is derived from an EMBL/GenBank/DDBJ whole genome shotgun (WGS) entry which is preliminary data.</text>
</comment>
<gene>
    <name evidence="3" type="ORF">CRHIZ90672A_00010539</name>
</gene>
<name>A0A9N9VWN4_9HYPO</name>
<dbReference type="InterPro" id="IPR029058">
    <property type="entry name" value="AB_hydrolase_fold"/>
</dbReference>
<dbReference type="Proteomes" id="UP000696573">
    <property type="component" value="Unassembled WGS sequence"/>
</dbReference>
<keyword evidence="4" id="KW-1185">Reference proteome</keyword>
<sequence>MKFSPVAGVVAASAFLSVSSAQEKETDPVLLLSSDSAFHAEMLGGMGYAIGGGADISPILAAAKDVIPGDFQRFGDIFSKLAEETKSQALDPDNAYDPVNVRDTWFSTANYFRRADMFLHGNWSNPALETYWEEQLNAFNQGIAALPVPGERIQIPADNFTVEAIWYSASPDNSTKRPTLIIGNGFDAAQEDIYHTLATHALARGWNALTYEGPGQPTVRRSQNLGFIHQWERVVTPAVDYLLENKSSEIDTERLVLFGNSLGGYLAARAAAFEPRIKAVMLNGGIYDLHEGYTAQLTTDLAELYHSGQKDLFDEAALSILDDRNVSSQLRWGIEYGLWAFNVKSPYDFLQLTKPYTVKDILGRIKVPVWVADFEFEGIYTGQPQRVKDALGDLGTLHTFNGSAGYHCQPGAYMEMNRAIFAWLHKTLG</sequence>
<dbReference type="GO" id="GO:0006508">
    <property type="term" value="P:proteolysis"/>
    <property type="evidence" value="ECO:0007669"/>
    <property type="project" value="InterPro"/>
</dbReference>
<dbReference type="OrthoDB" id="249703at2759"/>
<keyword evidence="1" id="KW-0732">Signal</keyword>
<feature type="chain" id="PRO_5040258576" description="Peptidase S9 prolyl oligopeptidase catalytic domain-containing protein" evidence="1">
    <location>
        <begin position="22"/>
        <end position="429"/>
    </location>
</feature>
<reference evidence="3" key="1">
    <citation type="submission" date="2021-10" db="EMBL/GenBank/DDBJ databases">
        <authorList>
            <person name="Piombo E."/>
        </authorList>
    </citation>
    <scope>NUCLEOTIDE SEQUENCE</scope>
</reference>
<dbReference type="GO" id="GO:0008236">
    <property type="term" value="F:serine-type peptidase activity"/>
    <property type="evidence" value="ECO:0007669"/>
    <property type="project" value="InterPro"/>
</dbReference>
<dbReference type="InterPro" id="IPR001375">
    <property type="entry name" value="Peptidase_S9_cat"/>
</dbReference>
<evidence type="ECO:0000313" key="4">
    <source>
        <dbReference type="Proteomes" id="UP000696573"/>
    </source>
</evidence>
<dbReference type="EMBL" id="CABFNQ020000758">
    <property type="protein sequence ID" value="CAH0036896.1"/>
    <property type="molecule type" value="Genomic_DNA"/>
</dbReference>
<organism evidence="3 4">
    <name type="scientific">Clonostachys rhizophaga</name>
    <dbReference type="NCBI Taxonomy" id="160324"/>
    <lineage>
        <taxon>Eukaryota</taxon>
        <taxon>Fungi</taxon>
        <taxon>Dikarya</taxon>
        <taxon>Ascomycota</taxon>
        <taxon>Pezizomycotina</taxon>
        <taxon>Sordariomycetes</taxon>
        <taxon>Hypocreomycetidae</taxon>
        <taxon>Hypocreales</taxon>
        <taxon>Bionectriaceae</taxon>
        <taxon>Clonostachys</taxon>
    </lineage>
</organism>